<dbReference type="CDD" id="cd09634">
    <property type="entry name" value="Cas1_I-II-III"/>
    <property type="match status" value="1"/>
</dbReference>
<sequence length="325" mass="38629">MFTHKDIEVRTIFVLNCLEQERRLRVQAGELLLEEITEEKNNTLTKFPFQKILALFIIGHITITTPLIEKCRKFNVALVVMKPNLRPVFYWSDTAEGNYLLRNKQHSFAEDDLSVARVLIANKISNQLRCLEKTRKKDEKTLNATLQCKNALQIISTAKDHASLLGLEGSTSRIYFSAYFQHLEWIGRKPRIKCDVINVVLDIGYTILFNFIECFVRMFGFDLYVGVYHRLWFKRKSLICDLMEPFRCLIDHTVLLAFNRKQISKRDFEFTKGEYRLKLNKSADYYKLFYNILIEKKMDIFNYIQKYYRCFMAEKPMDSYPKYLF</sequence>
<dbReference type="InterPro" id="IPR042206">
    <property type="entry name" value="CRISPR-assoc_Cas1_C"/>
</dbReference>
<dbReference type="Gene3D" id="3.100.10.20">
    <property type="entry name" value="CRISPR-associated endonuclease Cas1, N-terminal domain"/>
    <property type="match status" value="1"/>
</dbReference>
<comment type="function">
    <text evidence="10">CRISPR (clustered regularly interspaced short palindromic repeat), is an adaptive immune system that provides protection against mobile genetic elements (viruses, transposable elements and conjugative plasmids). CRISPR clusters contain spacers, sequences complementary to antecedent mobile elements, and target invading nucleic acids. CRISPR clusters are transcribed and processed into CRISPR RNA (crRNA). Acts as a dsDNA endonuclease. Involved in the integration of spacer DNA into the CRISPR cassette.</text>
</comment>
<evidence type="ECO:0000256" key="10">
    <source>
        <dbReference type="HAMAP-Rule" id="MF_01470"/>
    </source>
</evidence>
<dbReference type="HAMAP" id="MF_01470">
    <property type="entry name" value="Cas1"/>
    <property type="match status" value="1"/>
</dbReference>
<dbReference type="InterPro" id="IPR002729">
    <property type="entry name" value="CRISPR-assoc_Cas1"/>
</dbReference>
<feature type="binding site" evidence="10">
    <location>
        <position position="229"/>
    </location>
    <ligand>
        <name>Mn(2+)</name>
        <dbReference type="ChEBI" id="CHEBI:29035"/>
    </ligand>
</feature>
<dbReference type="NCBIfam" id="TIGR04329">
    <property type="entry name" value="cas1_PREFRAN"/>
    <property type="match status" value="1"/>
</dbReference>
<protein>
    <recommendedName>
        <fullName evidence="10">CRISPR-associated endonuclease Cas1</fullName>
        <ecNumber evidence="10">3.1.-.-</ecNumber>
    </recommendedName>
</protein>
<evidence type="ECO:0000313" key="12">
    <source>
        <dbReference type="Proteomes" id="UP000824028"/>
    </source>
</evidence>
<comment type="similarity">
    <text evidence="10">Belongs to the CRISPR-associated endonuclease Cas1 family.</text>
</comment>
<dbReference type="PANTHER" id="PTHR34353">
    <property type="entry name" value="CRISPR-ASSOCIATED ENDONUCLEASE CAS1 1"/>
    <property type="match status" value="1"/>
</dbReference>
<evidence type="ECO:0000256" key="3">
    <source>
        <dbReference type="ARBA" id="ARBA00022759"/>
    </source>
</evidence>
<gene>
    <name evidence="10 11" type="primary">cas1</name>
    <name evidence="11" type="ORF">H9814_06660</name>
</gene>
<comment type="cofactor">
    <cofactor evidence="10">
        <name>Mg(2+)</name>
        <dbReference type="ChEBI" id="CHEBI:18420"/>
    </cofactor>
    <cofactor evidence="10">
        <name>Mn(2+)</name>
        <dbReference type="ChEBI" id="CHEBI:29035"/>
    </cofactor>
</comment>
<keyword evidence="2 10" id="KW-0479">Metal-binding</keyword>
<dbReference type="NCBIfam" id="TIGR00287">
    <property type="entry name" value="cas1"/>
    <property type="match status" value="1"/>
</dbReference>
<keyword evidence="8 10" id="KW-0464">Manganese</keyword>
<dbReference type="Gene3D" id="1.20.120.920">
    <property type="entry name" value="CRISPR-associated endonuclease Cas1, C-terminal domain"/>
    <property type="match status" value="1"/>
</dbReference>
<dbReference type="GO" id="GO:0043571">
    <property type="term" value="P:maintenance of CRISPR repeat elements"/>
    <property type="evidence" value="ECO:0007669"/>
    <property type="project" value="UniProtKB-UniRule"/>
</dbReference>
<dbReference type="AlphaFoldDB" id="A0A9D2J1W3"/>
<evidence type="ECO:0000256" key="9">
    <source>
        <dbReference type="ARBA" id="ARBA00038592"/>
    </source>
</evidence>
<keyword evidence="6 10" id="KW-0051">Antiviral defense</keyword>
<reference evidence="11" key="2">
    <citation type="submission" date="2021-04" db="EMBL/GenBank/DDBJ databases">
        <authorList>
            <person name="Gilroy R."/>
        </authorList>
    </citation>
    <scope>NUCLEOTIDE SEQUENCE</scope>
    <source>
        <strain evidence="11">ChiHjej9B8-1298</strain>
    </source>
</reference>
<dbReference type="PANTHER" id="PTHR34353:SF2">
    <property type="entry name" value="CRISPR-ASSOCIATED ENDONUCLEASE CAS1 1"/>
    <property type="match status" value="1"/>
</dbReference>
<dbReference type="Pfam" id="PF01867">
    <property type="entry name" value="Cas_Cas1"/>
    <property type="match status" value="1"/>
</dbReference>
<keyword evidence="4 10" id="KW-0378">Hydrolase</keyword>
<organism evidence="11 12">
    <name type="scientific">Candidatus Bacteroides merdigallinarum</name>
    <dbReference type="NCBI Taxonomy" id="2838473"/>
    <lineage>
        <taxon>Bacteria</taxon>
        <taxon>Pseudomonadati</taxon>
        <taxon>Bacteroidota</taxon>
        <taxon>Bacteroidia</taxon>
        <taxon>Bacteroidales</taxon>
        <taxon>Bacteroidaceae</taxon>
        <taxon>Bacteroides</taxon>
    </lineage>
</organism>
<dbReference type="GO" id="GO:0016787">
    <property type="term" value="F:hydrolase activity"/>
    <property type="evidence" value="ECO:0007669"/>
    <property type="project" value="UniProtKB-KW"/>
</dbReference>
<name>A0A9D2J1W3_9BACE</name>
<evidence type="ECO:0000256" key="7">
    <source>
        <dbReference type="ARBA" id="ARBA00023125"/>
    </source>
</evidence>
<comment type="subunit">
    <text evidence="9 10">Homodimer, forms a heterotetramer with a Cas2 homodimer.</text>
</comment>
<dbReference type="GO" id="GO:0051607">
    <property type="term" value="P:defense response to virus"/>
    <property type="evidence" value="ECO:0007669"/>
    <property type="project" value="UniProtKB-UniRule"/>
</dbReference>
<keyword evidence="7 10" id="KW-0238">DNA-binding</keyword>
<evidence type="ECO:0000256" key="4">
    <source>
        <dbReference type="ARBA" id="ARBA00022801"/>
    </source>
</evidence>
<evidence type="ECO:0000256" key="6">
    <source>
        <dbReference type="ARBA" id="ARBA00023118"/>
    </source>
</evidence>
<dbReference type="Proteomes" id="UP000824028">
    <property type="component" value="Unassembled WGS sequence"/>
</dbReference>
<dbReference type="EMBL" id="DXBX01000051">
    <property type="protein sequence ID" value="HIZ33202.1"/>
    <property type="molecule type" value="Genomic_DNA"/>
</dbReference>
<feature type="binding site" evidence="10">
    <location>
        <position position="168"/>
    </location>
    <ligand>
        <name>Mn(2+)</name>
        <dbReference type="ChEBI" id="CHEBI:29035"/>
    </ligand>
</feature>
<accession>A0A9D2J1W3</accession>
<keyword evidence="5 10" id="KW-0460">Magnesium</keyword>
<proteinExistence type="inferred from homology"/>
<dbReference type="InterPro" id="IPR050646">
    <property type="entry name" value="Cas1"/>
</dbReference>
<evidence type="ECO:0000313" key="11">
    <source>
        <dbReference type="EMBL" id="HIZ33202.1"/>
    </source>
</evidence>
<feature type="binding site" evidence="10">
    <location>
        <position position="244"/>
    </location>
    <ligand>
        <name>Mn(2+)</name>
        <dbReference type="ChEBI" id="CHEBI:29035"/>
    </ligand>
</feature>
<keyword evidence="1 10" id="KW-0540">Nuclease</keyword>
<dbReference type="InterPro" id="IPR027617">
    <property type="entry name" value="Cas1_PREFRAN"/>
</dbReference>
<comment type="caution">
    <text evidence="11">The sequence shown here is derived from an EMBL/GenBank/DDBJ whole genome shotgun (WGS) entry which is preliminary data.</text>
</comment>
<dbReference type="GO" id="GO:0004520">
    <property type="term" value="F:DNA endonuclease activity"/>
    <property type="evidence" value="ECO:0007669"/>
    <property type="project" value="InterPro"/>
</dbReference>
<reference evidence="11" key="1">
    <citation type="journal article" date="2021" name="PeerJ">
        <title>Extensive microbial diversity within the chicken gut microbiome revealed by metagenomics and culture.</title>
        <authorList>
            <person name="Gilroy R."/>
            <person name="Ravi A."/>
            <person name="Getino M."/>
            <person name="Pursley I."/>
            <person name="Horton D.L."/>
            <person name="Alikhan N.F."/>
            <person name="Baker D."/>
            <person name="Gharbi K."/>
            <person name="Hall N."/>
            <person name="Watson M."/>
            <person name="Adriaenssens E.M."/>
            <person name="Foster-Nyarko E."/>
            <person name="Jarju S."/>
            <person name="Secka A."/>
            <person name="Antonio M."/>
            <person name="Oren A."/>
            <person name="Chaudhuri R.R."/>
            <person name="La Ragione R."/>
            <person name="Hildebrand F."/>
            <person name="Pallen M.J."/>
        </authorList>
    </citation>
    <scope>NUCLEOTIDE SEQUENCE</scope>
    <source>
        <strain evidence="11">ChiHjej9B8-1298</strain>
    </source>
</reference>
<evidence type="ECO:0000256" key="2">
    <source>
        <dbReference type="ARBA" id="ARBA00022723"/>
    </source>
</evidence>
<keyword evidence="3 10" id="KW-0255">Endonuclease</keyword>
<dbReference type="EC" id="3.1.-.-" evidence="10"/>
<evidence type="ECO:0000256" key="8">
    <source>
        <dbReference type="ARBA" id="ARBA00023211"/>
    </source>
</evidence>
<dbReference type="GO" id="GO:0003677">
    <property type="term" value="F:DNA binding"/>
    <property type="evidence" value="ECO:0007669"/>
    <property type="project" value="UniProtKB-KW"/>
</dbReference>
<evidence type="ECO:0000256" key="5">
    <source>
        <dbReference type="ARBA" id="ARBA00022842"/>
    </source>
</evidence>
<dbReference type="GO" id="GO:0046872">
    <property type="term" value="F:metal ion binding"/>
    <property type="evidence" value="ECO:0007669"/>
    <property type="project" value="UniProtKB-UniRule"/>
</dbReference>
<evidence type="ECO:0000256" key="1">
    <source>
        <dbReference type="ARBA" id="ARBA00022722"/>
    </source>
</evidence>
<dbReference type="InterPro" id="IPR042211">
    <property type="entry name" value="CRISPR-assoc_Cas1_N"/>
</dbReference>